<dbReference type="Pfam" id="PF08448">
    <property type="entry name" value="PAS_4"/>
    <property type="match status" value="1"/>
</dbReference>
<dbReference type="AlphaFoldDB" id="A0A3A8IR17"/>
<keyword evidence="6" id="KW-0902">Two-component regulatory system</keyword>
<dbReference type="Pfam" id="PF02518">
    <property type="entry name" value="HATPase_c"/>
    <property type="match status" value="1"/>
</dbReference>
<dbReference type="SMART" id="SM00448">
    <property type="entry name" value="REC"/>
    <property type="match status" value="2"/>
</dbReference>
<dbReference type="GO" id="GO:0005886">
    <property type="term" value="C:plasma membrane"/>
    <property type="evidence" value="ECO:0007669"/>
    <property type="project" value="TreeGrafter"/>
</dbReference>
<evidence type="ECO:0000256" key="5">
    <source>
        <dbReference type="ARBA" id="ARBA00022777"/>
    </source>
</evidence>
<dbReference type="PANTHER" id="PTHR43047">
    <property type="entry name" value="TWO-COMPONENT HISTIDINE PROTEIN KINASE"/>
    <property type="match status" value="1"/>
</dbReference>
<keyword evidence="9" id="KW-0812">Transmembrane</keyword>
<dbReference type="CDD" id="cd00082">
    <property type="entry name" value="HisKA"/>
    <property type="match status" value="1"/>
</dbReference>
<dbReference type="Gene3D" id="3.30.450.20">
    <property type="entry name" value="PAS domain"/>
    <property type="match status" value="1"/>
</dbReference>
<feature type="domain" description="Response regulatory" evidence="11">
    <location>
        <begin position="680"/>
        <end position="795"/>
    </location>
</feature>
<keyword evidence="14" id="KW-1185">Reference proteome</keyword>
<evidence type="ECO:0000256" key="2">
    <source>
        <dbReference type="ARBA" id="ARBA00012438"/>
    </source>
</evidence>
<evidence type="ECO:0000256" key="6">
    <source>
        <dbReference type="ARBA" id="ARBA00023012"/>
    </source>
</evidence>
<evidence type="ECO:0000256" key="7">
    <source>
        <dbReference type="ARBA" id="ARBA00023136"/>
    </source>
</evidence>
<dbReference type="PROSITE" id="PS50112">
    <property type="entry name" value="PAS"/>
    <property type="match status" value="1"/>
</dbReference>
<dbReference type="SMART" id="SM00387">
    <property type="entry name" value="HATPase_c"/>
    <property type="match status" value="1"/>
</dbReference>
<dbReference type="SMART" id="SM00388">
    <property type="entry name" value="HisKA"/>
    <property type="match status" value="1"/>
</dbReference>
<name>A0A3A8IR17_9BACT</name>
<dbReference type="GO" id="GO:0009927">
    <property type="term" value="F:histidine phosphotransfer kinase activity"/>
    <property type="evidence" value="ECO:0007669"/>
    <property type="project" value="TreeGrafter"/>
</dbReference>
<keyword evidence="7 9" id="KW-0472">Membrane</keyword>
<evidence type="ECO:0000259" key="12">
    <source>
        <dbReference type="PROSITE" id="PS50112"/>
    </source>
</evidence>
<feature type="transmembrane region" description="Helical" evidence="9">
    <location>
        <begin position="256"/>
        <end position="277"/>
    </location>
</feature>
<evidence type="ECO:0000256" key="3">
    <source>
        <dbReference type="ARBA" id="ARBA00022553"/>
    </source>
</evidence>
<dbReference type="InterPro" id="IPR035965">
    <property type="entry name" value="PAS-like_dom_sf"/>
</dbReference>
<dbReference type="FunFam" id="1.10.287.130:FF:000001">
    <property type="entry name" value="Two-component sensor histidine kinase"/>
    <property type="match status" value="1"/>
</dbReference>
<keyword evidence="3 8" id="KW-0597">Phosphoprotein</keyword>
<keyword evidence="9" id="KW-1133">Transmembrane helix</keyword>
<organism evidence="13 14">
    <name type="scientific">Corallococcus terminator</name>
    <dbReference type="NCBI Taxonomy" id="2316733"/>
    <lineage>
        <taxon>Bacteria</taxon>
        <taxon>Pseudomonadati</taxon>
        <taxon>Myxococcota</taxon>
        <taxon>Myxococcia</taxon>
        <taxon>Myxococcales</taxon>
        <taxon>Cystobacterineae</taxon>
        <taxon>Myxococcaceae</taxon>
        <taxon>Corallococcus</taxon>
    </lineage>
</organism>
<dbReference type="Proteomes" id="UP000268094">
    <property type="component" value="Unassembled WGS sequence"/>
</dbReference>
<dbReference type="PANTHER" id="PTHR43047:SF72">
    <property type="entry name" value="OSMOSENSING HISTIDINE PROTEIN KINASE SLN1"/>
    <property type="match status" value="1"/>
</dbReference>
<evidence type="ECO:0000256" key="1">
    <source>
        <dbReference type="ARBA" id="ARBA00000085"/>
    </source>
</evidence>
<dbReference type="InterPro" id="IPR004358">
    <property type="entry name" value="Sig_transdc_His_kin-like_C"/>
</dbReference>
<gene>
    <name evidence="13" type="ORF">D7V88_20495</name>
</gene>
<comment type="caution">
    <text evidence="13">The sequence shown here is derived from an EMBL/GenBank/DDBJ whole genome shotgun (WGS) entry which is preliminary data.</text>
</comment>
<proteinExistence type="predicted"/>
<dbReference type="SUPFAM" id="SSF52172">
    <property type="entry name" value="CheY-like"/>
    <property type="match status" value="2"/>
</dbReference>
<evidence type="ECO:0000259" key="11">
    <source>
        <dbReference type="PROSITE" id="PS50110"/>
    </source>
</evidence>
<evidence type="ECO:0000256" key="4">
    <source>
        <dbReference type="ARBA" id="ARBA00022679"/>
    </source>
</evidence>
<protein>
    <recommendedName>
        <fullName evidence="2">histidine kinase</fullName>
        <ecNumber evidence="2">2.7.13.3</ecNumber>
    </recommendedName>
</protein>
<reference evidence="14" key="1">
    <citation type="submission" date="2018-09" db="EMBL/GenBank/DDBJ databases">
        <authorList>
            <person name="Livingstone P.G."/>
            <person name="Whitworth D.E."/>
        </authorList>
    </citation>
    <scope>NUCLEOTIDE SEQUENCE [LARGE SCALE GENOMIC DNA]</scope>
    <source>
        <strain evidence="14">CA054A</strain>
    </source>
</reference>
<dbReference type="InterPro" id="IPR001789">
    <property type="entry name" value="Sig_transdc_resp-reg_receiver"/>
</dbReference>
<dbReference type="InterPro" id="IPR036890">
    <property type="entry name" value="HATPase_C_sf"/>
</dbReference>
<accession>A0A3A8IR17</accession>
<keyword evidence="5" id="KW-0418">Kinase</keyword>
<dbReference type="Pfam" id="PF19443">
    <property type="entry name" value="DAHL"/>
    <property type="match status" value="1"/>
</dbReference>
<dbReference type="Gene3D" id="3.30.565.10">
    <property type="entry name" value="Histidine kinase-like ATPase, C-terminal domain"/>
    <property type="match status" value="1"/>
</dbReference>
<dbReference type="SUPFAM" id="SSF55785">
    <property type="entry name" value="PYP-like sensor domain (PAS domain)"/>
    <property type="match status" value="1"/>
</dbReference>
<dbReference type="Pfam" id="PF00512">
    <property type="entry name" value="HisKA"/>
    <property type="match status" value="1"/>
</dbReference>
<dbReference type="OrthoDB" id="9801651at2"/>
<dbReference type="InterPro" id="IPR013656">
    <property type="entry name" value="PAS_4"/>
</dbReference>
<dbReference type="Gene3D" id="3.40.50.2300">
    <property type="match status" value="2"/>
</dbReference>
<dbReference type="CDD" id="cd16922">
    <property type="entry name" value="HATPase_EvgS-ArcB-TorS-like"/>
    <property type="match status" value="1"/>
</dbReference>
<dbReference type="InterPro" id="IPR036097">
    <property type="entry name" value="HisK_dim/P_sf"/>
</dbReference>
<dbReference type="PRINTS" id="PR00344">
    <property type="entry name" value="BCTRLSENSOR"/>
</dbReference>
<dbReference type="CDD" id="cd00156">
    <property type="entry name" value="REC"/>
    <property type="match status" value="2"/>
</dbReference>
<keyword evidence="4" id="KW-0808">Transferase</keyword>
<dbReference type="SMART" id="SM00091">
    <property type="entry name" value="PAS"/>
    <property type="match status" value="1"/>
</dbReference>
<dbReference type="PROSITE" id="PS50109">
    <property type="entry name" value="HIS_KIN"/>
    <property type="match status" value="1"/>
</dbReference>
<dbReference type="PROSITE" id="PS50110">
    <property type="entry name" value="RESPONSE_REGULATORY"/>
    <property type="match status" value="2"/>
</dbReference>
<dbReference type="SUPFAM" id="SSF55874">
    <property type="entry name" value="ATPase domain of HSP90 chaperone/DNA topoisomerase II/histidine kinase"/>
    <property type="match status" value="1"/>
</dbReference>
<dbReference type="InterPro" id="IPR045812">
    <property type="entry name" value="DAHL"/>
</dbReference>
<feature type="domain" description="Histidine kinase" evidence="10">
    <location>
        <begin position="441"/>
        <end position="660"/>
    </location>
</feature>
<dbReference type="InterPro" id="IPR011006">
    <property type="entry name" value="CheY-like_superfamily"/>
</dbReference>
<dbReference type="EC" id="2.7.13.3" evidence="2"/>
<evidence type="ECO:0000256" key="8">
    <source>
        <dbReference type="PROSITE-ProRule" id="PRU00169"/>
    </source>
</evidence>
<dbReference type="FunFam" id="3.30.565.10:FF:000006">
    <property type="entry name" value="Sensor histidine kinase WalK"/>
    <property type="match status" value="1"/>
</dbReference>
<dbReference type="Gene3D" id="1.10.287.130">
    <property type="match status" value="1"/>
</dbReference>
<feature type="domain" description="PAS" evidence="12">
    <location>
        <begin position="311"/>
        <end position="382"/>
    </location>
</feature>
<feature type="modified residue" description="4-aspartylphosphate" evidence="8">
    <location>
        <position position="851"/>
    </location>
</feature>
<dbReference type="InterPro" id="IPR003661">
    <property type="entry name" value="HisK_dim/P_dom"/>
</dbReference>
<dbReference type="InterPro" id="IPR005467">
    <property type="entry name" value="His_kinase_dom"/>
</dbReference>
<dbReference type="Pfam" id="PF00072">
    <property type="entry name" value="Response_reg"/>
    <property type="match status" value="2"/>
</dbReference>
<evidence type="ECO:0000256" key="9">
    <source>
        <dbReference type="SAM" id="Phobius"/>
    </source>
</evidence>
<evidence type="ECO:0000313" key="13">
    <source>
        <dbReference type="EMBL" id="RKG85168.1"/>
    </source>
</evidence>
<dbReference type="InterPro" id="IPR003594">
    <property type="entry name" value="HATPase_dom"/>
</dbReference>
<dbReference type="CDD" id="cd00130">
    <property type="entry name" value="PAS"/>
    <property type="match status" value="1"/>
</dbReference>
<dbReference type="RefSeq" id="WP_120542338.1">
    <property type="nucleotide sequence ID" value="NZ_RAVZ01000139.1"/>
</dbReference>
<dbReference type="EMBL" id="RAVZ01000139">
    <property type="protein sequence ID" value="RKG85168.1"/>
    <property type="molecule type" value="Genomic_DNA"/>
</dbReference>
<sequence length="937" mass="101276">MEPRLSKRSAALAAGALVLLCTLFMLGRPGSTAEHDAYRTQLRQLRVATAELELDVLRQRVGMREAHGSTRDDFDALEARARMLRAMPGFLPDEGMRSLTASLDAYLRVLEGSRVLLTTAREKDEQFAALREAFPKSVFAAAATLPPGALRDQVETLGGDVLTASRLHGKDFGSRVEASLARLDQARQGQRLSTDAFAALHVLVTQARELTVLLRSADASFQTLLDHSASNEAERLITTYLQLQEQSQSRAERTRIVLFGVSFLLVLYVLVVLVRLARASAALGELNRGLEARVAERTQALSAASAEARASDARKAAILEASPDGIVVLDEAGRVVEFNPSAEGHFRLTSARAVGADFLALALPASLPAAQRDSVHAALQKDTGPAARVESPCLRADGGVFPAELTFARVHGEGPPRTTVFVRDLTERKTVERMKNEFVSTVSHELRTPLTSIRGSLGLLEGGIVGDLPTQALDMVRIARTNTERLIRLINEILDLEKMESGMLELKLQPQTAEDLVESTLLGVQGMADTAHVTLRSDVEGTPQVKGDRDRLIQVLTNLVSNAVKFSPQGGSVVVASSVAADGRVRFSVTDQGPGIPEEKLSRLFGRFQQLDASDTRSKGGTGLGLAISQAIVEQHGGRIEVVSRPGHGATFHFSLESLRAPAPSPGAVSPVPRDESRHNVLIVTADADLSALLRGLLSHEGYRVVRAATLAEAVQAVDTALPDALVVDTQMPDGHVLDWVRRLRELPRTRELPVLALSGRATDGTAGVGTPLLVDWLPRPVDETRLLKTLRYAMRQPGQARVLVVDDDATTRRVLCAQFERLGALCIEAADGESAVALARDTPPDLIVLDVGLPRLDGFEVVDILRQGKGRATPLIVFTGRELSRTDQRQLTLGITRHLTKARSSEEELVNSVRELLNGLLARRDVAATEPRKALP</sequence>
<dbReference type="GO" id="GO:0000155">
    <property type="term" value="F:phosphorelay sensor kinase activity"/>
    <property type="evidence" value="ECO:0007669"/>
    <property type="project" value="InterPro"/>
</dbReference>
<feature type="modified residue" description="4-aspartylphosphate" evidence="8">
    <location>
        <position position="729"/>
    </location>
</feature>
<feature type="domain" description="Response regulatory" evidence="11">
    <location>
        <begin position="802"/>
        <end position="917"/>
    </location>
</feature>
<dbReference type="SUPFAM" id="SSF47384">
    <property type="entry name" value="Homodimeric domain of signal transducing histidine kinase"/>
    <property type="match status" value="1"/>
</dbReference>
<dbReference type="NCBIfam" id="TIGR00229">
    <property type="entry name" value="sensory_box"/>
    <property type="match status" value="1"/>
</dbReference>
<evidence type="ECO:0000259" key="10">
    <source>
        <dbReference type="PROSITE" id="PS50109"/>
    </source>
</evidence>
<dbReference type="InterPro" id="IPR000014">
    <property type="entry name" value="PAS"/>
</dbReference>
<comment type="catalytic activity">
    <reaction evidence="1">
        <text>ATP + protein L-histidine = ADP + protein N-phospho-L-histidine.</text>
        <dbReference type="EC" id="2.7.13.3"/>
    </reaction>
</comment>
<evidence type="ECO:0000313" key="14">
    <source>
        <dbReference type="Proteomes" id="UP000268094"/>
    </source>
</evidence>